<dbReference type="RefSeq" id="WP_263852927.1">
    <property type="nucleotide sequence ID" value="NZ_JBHTLH010000015.1"/>
</dbReference>
<evidence type="ECO:0000313" key="2">
    <source>
        <dbReference type="Proteomes" id="UP001597156"/>
    </source>
</evidence>
<accession>A0ABW3PHB1</accession>
<dbReference type="Proteomes" id="UP001597156">
    <property type="component" value="Unassembled WGS sequence"/>
</dbReference>
<comment type="caution">
    <text evidence="1">The sequence shown here is derived from an EMBL/GenBank/DDBJ whole genome shotgun (WGS) entry which is preliminary data.</text>
</comment>
<reference evidence="2" key="1">
    <citation type="journal article" date="2019" name="Int. J. Syst. Evol. Microbiol.">
        <title>The Global Catalogue of Microorganisms (GCM) 10K type strain sequencing project: providing services to taxonomists for standard genome sequencing and annotation.</title>
        <authorList>
            <consortium name="The Broad Institute Genomics Platform"/>
            <consortium name="The Broad Institute Genome Sequencing Center for Infectious Disease"/>
            <person name="Wu L."/>
            <person name="Ma J."/>
        </authorList>
    </citation>
    <scope>NUCLEOTIDE SEQUENCE [LARGE SCALE GENOMIC DNA]</scope>
    <source>
        <strain evidence="2">CCUG 71848</strain>
    </source>
</reference>
<protein>
    <submittedName>
        <fullName evidence="1">DUF5776 domain-containing protein</fullName>
    </submittedName>
</protein>
<proteinExistence type="predicted"/>
<sequence>MPRQVTVKRPIYRYRDANFAKRNGNFKKGT</sequence>
<keyword evidence="2" id="KW-1185">Reference proteome</keyword>
<name>A0ABW3PHB1_9LACO</name>
<organism evidence="1 2">
    <name type="scientific">Lentilactobacillus raoultii</name>
    <dbReference type="NCBI Taxonomy" id="1987503"/>
    <lineage>
        <taxon>Bacteria</taxon>
        <taxon>Bacillati</taxon>
        <taxon>Bacillota</taxon>
        <taxon>Bacilli</taxon>
        <taxon>Lactobacillales</taxon>
        <taxon>Lactobacillaceae</taxon>
        <taxon>Lentilactobacillus</taxon>
    </lineage>
</organism>
<evidence type="ECO:0000313" key="1">
    <source>
        <dbReference type="EMBL" id="MFD1124857.1"/>
    </source>
</evidence>
<gene>
    <name evidence="1" type="ORF">ACFQ22_05685</name>
</gene>
<dbReference type="EMBL" id="JBHTLH010000015">
    <property type="protein sequence ID" value="MFD1124857.1"/>
    <property type="molecule type" value="Genomic_DNA"/>
</dbReference>